<evidence type="ECO:0000313" key="2">
    <source>
        <dbReference type="Proteomes" id="UP000007435"/>
    </source>
</evidence>
<dbReference type="OrthoDB" id="9853117at2"/>
<sequence>MIGNENDMLFSKETIGHVFTVENVRHKYITKNMRRERLEKNQSNGLFQFANLAMTDNIEKNKKPNAQHCIRAIAGEVLNSRSVYLINFCGGGQVIALKSATALILDRYRAL</sequence>
<dbReference type="KEGG" id="lby:Lbys_1042"/>
<dbReference type="EMBL" id="CP002305">
    <property type="protein sequence ID" value="ADQ16769.1"/>
    <property type="molecule type" value="Genomic_DNA"/>
</dbReference>
<name>E4RSB7_LEAB4</name>
<dbReference type="Proteomes" id="UP000007435">
    <property type="component" value="Chromosome"/>
</dbReference>
<dbReference type="RefSeq" id="WP_013407820.1">
    <property type="nucleotide sequence ID" value="NC_014655.1"/>
</dbReference>
<keyword evidence="2" id="KW-1185">Reference proteome</keyword>
<proteinExistence type="predicted"/>
<protein>
    <submittedName>
        <fullName evidence="1">Uncharacterized protein</fullName>
    </submittedName>
</protein>
<dbReference type="HOGENOM" id="CLU_2155163_0_0_10"/>
<evidence type="ECO:0000313" key="1">
    <source>
        <dbReference type="EMBL" id="ADQ16769.1"/>
    </source>
</evidence>
<organism evidence="1 2">
    <name type="scientific">Leadbetterella byssophila (strain DSM 17132 / JCM 16389 / KACC 11308 / NBRC 106382 / 4M15)</name>
    <dbReference type="NCBI Taxonomy" id="649349"/>
    <lineage>
        <taxon>Bacteria</taxon>
        <taxon>Pseudomonadati</taxon>
        <taxon>Bacteroidota</taxon>
        <taxon>Cytophagia</taxon>
        <taxon>Cytophagales</taxon>
        <taxon>Leadbetterellaceae</taxon>
        <taxon>Leadbetterella</taxon>
    </lineage>
</organism>
<accession>E4RSB7</accession>
<dbReference type="STRING" id="649349.Lbys_1042"/>
<dbReference type="AlphaFoldDB" id="E4RSB7"/>
<gene>
    <name evidence="1" type="ordered locus">Lbys_1042</name>
</gene>
<reference key="1">
    <citation type="submission" date="2010-11" db="EMBL/GenBank/DDBJ databases">
        <title>The complete genome of Leadbetterella byssophila DSM 17132.</title>
        <authorList>
            <consortium name="US DOE Joint Genome Institute (JGI-PGF)"/>
            <person name="Lucas S."/>
            <person name="Copeland A."/>
            <person name="Lapidus A."/>
            <person name="Glavina del Rio T."/>
            <person name="Dalin E."/>
            <person name="Tice H."/>
            <person name="Bruce D."/>
            <person name="Goodwin L."/>
            <person name="Pitluck S."/>
            <person name="Kyrpides N."/>
            <person name="Mavromatis K."/>
            <person name="Ivanova N."/>
            <person name="Teshima H."/>
            <person name="Brettin T."/>
            <person name="Detter J.C."/>
            <person name="Han C."/>
            <person name="Tapia R."/>
            <person name="Land M."/>
            <person name="Hauser L."/>
            <person name="Markowitz V."/>
            <person name="Cheng J.-F."/>
            <person name="Hugenholtz P."/>
            <person name="Woyke T."/>
            <person name="Wu D."/>
            <person name="Tindall B."/>
            <person name="Pomrenke H.G."/>
            <person name="Brambilla E."/>
            <person name="Klenk H.-P."/>
            <person name="Eisen J.A."/>
        </authorList>
    </citation>
    <scope>NUCLEOTIDE SEQUENCE [LARGE SCALE GENOMIC DNA]</scope>
    <source>
        <strain>DSM 17132</strain>
    </source>
</reference>
<reference evidence="1 2" key="2">
    <citation type="journal article" date="2011" name="Stand. Genomic Sci.">
        <title>Complete genome sequence of Leadbetterella byssophila type strain (4M15).</title>
        <authorList>
            <person name="Abt B."/>
            <person name="Teshima H."/>
            <person name="Lucas S."/>
            <person name="Lapidus A."/>
            <person name="Del Rio T.G."/>
            <person name="Nolan M."/>
            <person name="Tice H."/>
            <person name="Cheng J.F."/>
            <person name="Pitluck S."/>
            <person name="Liolios K."/>
            <person name="Pagani I."/>
            <person name="Ivanova N."/>
            <person name="Mavromatis K."/>
            <person name="Pati A."/>
            <person name="Tapia R."/>
            <person name="Han C."/>
            <person name="Goodwin L."/>
            <person name="Chen A."/>
            <person name="Palaniappan K."/>
            <person name="Land M."/>
            <person name="Hauser L."/>
            <person name="Chang Y.J."/>
            <person name="Jeffries C.D."/>
            <person name="Rohde M."/>
            <person name="Goker M."/>
            <person name="Tindall B.J."/>
            <person name="Detter J.C."/>
            <person name="Woyke T."/>
            <person name="Bristow J."/>
            <person name="Eisen J.A."/>
            <person name="Markowitz V."/>
            <person name="Hugenholtz P."/>
            <person name="Klenk H.P."/>
            <person name="Kyrpides N.C."/>
        </authorList>
    </citation>
    <scope>NUCLEOTIDE SEQUENCE [LARGE SCALE GENOMIC DNA]</scope>
    <source>
        <strain evidence="2">DSM 17132 / JCM 16389 / KACC 11308 / NBRC 106382 / 4M15</strain>
    </source>
</reference>